<dbReference type="Proteomes" id="UP000284202">
    <property type="component" value="Unassembled WGS sequence"/>
</dbReference>
<comment type="caution">
    <text evidence="1">The sequence shown here is derived from an EMBL/GenBank/DDBJ whole genome shotgun (WGS) entry which is preliminary data.</text>
</comment>
<organism evidence="1 2">
    <name type="scientific">Paracoccus onubensis</name>
    <dbReference type="NCBI Taxonomy" id="1675788"/>
    <lineage>
        <taxon>Bacteria</taxon>
        <taxon>Pseudomonadati</taxon>
        <taxon>Pseudomonadota</taxon>
        <taxon>Alphaproteobacteria</taxon>
        <taxon>Rhodobacterales</taxon>
        <taxon>Paracoccaceae</taxon>
        <taxon>Paracoccus</taxon>
    </lineage>
</organism>
<dbReference type="AlphaFoldDB" id="A0A418SNM1"/>
<evidence type="ECO:0000313" key="2">
    <source>
        <dbReference type="Proteomes" id="UP000284202"/>
    </source>
</evidence>
<dbReference type="OrthoDB" id="7595282at2"/>
<sequence>MIDANHVCAEHGIRLMAVTPPKKARIQSDLSRMIPALMAAQAPPAFPDQATALESSIIERLDGRSTGRWIDSVQLDVVVHTAEVLGALANRGPQAS</sequence>
<keyword evidence="2" id="KW-1185">Reference proteome</keyword>
<reference evidence="2" key="1">
    <citation type="submission" date="2018-09" db="EMBL/GenBank/DDBJ databases">
        <title>Acidovorax cavernicola nov. sp. isolated from Gruta de las Maravillas (Aracena, Spain).</title>
        <authorList>
            <person name="Jurado V."/>
            <person name="Gutierrez-Patricio S."/>
            <person name="Gonzalez-Pimentel J.L."/>
            <person name="Miller A.Z."/>
            <person name="Laiz L."/>
            <person name="Saiz-Jimenez C."/>
        </authorList>
    </citation>
    <scope>NUCLEOTIDE SEQUENCE [LARGE SCALE GENOMIC DNA]</scope>
    <source>
        <strain evidence="2">1011MAR3C25</strain>
    </source>
</reference>
<protein>
    <submittedName>
        <fullName evidence="1">Uncharacterized protein</fullName>
    </submittedName>
</protein>
<evidence type="ECO:0000313" key="1">
    <source>
        <dbReference type="EMBL" id="RJE82564.1"/>
    </source>
</evidence>
<gene>
    <name evidence="1" type="ORF">D3P04_19565</name>
</gene>
<proteinExistence type="predicted"/>
<dbReference type="EMBL" id="QZCG01000015">
    <property type="protein sequence ID" value="RJE82564.1"/>
    <property type="molecule type" value="Genomic_DNA"/>
</dbReference>
<name>A0A418SNM1_9RHOB</name>
<accession>A0A418SNM1</accession>